<keyword evidence="4" id="KW-0408">Iron</keyword>
<feature type="domain" description="NADH-ubiquinone oxidoreductase 51kDa subunit iron-sulphur binding" evidence="6">
    <location>
        <begin position="456"/>
        <end position="500"/>
    </location>
</feature>
<dbReference type="Gene3D" id="1.20.1440.230">
    <property type="entry name" value="NADH-ubiquinone oxidoreductase 51kDa subunit, iron-sulphur binding domain"/>
    <property type="match status" value="1"/>
</dbReference>
<keyword evidence="5" id="KW-0411">Iron-sulfur</keyword>
<keyword evidence="8" id="KW-1185">Reference proteome</keyword>
<evidence type="ECO:0000259" key="6">
    <source>
        <dbReference type="SMART" id="SM00928"/>
    </source>
</evidence>
<dbReference type="Proteomes" id="UP001474120">
    <property type="component" value="Unassembled WGS sequence"/>
</dbReference>
<evidence type="ECO:0000313" key="7">
    <source>
        <dbReference type="EMBL" id="MEL4454598.1"/>
    </source>
</evidence>
<organism evidence="7 8">
    <name type="scientific">Lutimonas vermicola</name>
    <dbReference type="NCBI Taxonomy" id="414288"/>
    <lineage>
        <taxon>Bacteria</taxon>
        <taxon>Pseudomonadati</taxon>
        <taxon>Bacteroidota</taxon>
        <taxon>Flavobacteriia</taxon>
        <taxon>Flavobacteriales</taxon>
        <taxon>Flavobacteriaceae</taxon>
        <taxon>Lutimonas</taxon>
    </lineage>
</organism>
<dbReference type="InterPro" id="IPR037207">
    <property type="entry name" value="Nuop51_4Fe4S-bd_sf"/>
</dbReference>
<dbReference type="Gene3D" id="3.40.50.11540">
    <property type="entry name" value="NADH-ubiquinone oxidoreductase 51kDa subunit"/>
    <property type="match status" value="1"/>
</dbReference>
<proteinExistence type="inferred from homology"/>
<dbReference type="EMBL" id="JBCDNA010000001">
    <property type="protein sequence ID" value="MEL4454598.1"/>
    <property type="molecule type" value="Genomic_DNA"/>
</dbReference>
<dbReference type="InterPro" id="IPR037225">
    <property type="entry name" value="Nuo51_FMN-bd_sf"/>
</dbReference>
<evidence type="ECO:0000256" key="2">
    <source>
        <dbReference type="ARBA" id="ARBA00022485"/>
    </source>
</evidence>
<keyword evidence="2" id="KW-0004">4Fe-4S</keyword>
<dbReference type="Pfam" id="PF01512">
    <property type="entry name" value="Complex1_51K"/>
    <property type="match status" value="1"/>
</dbReference>
<dbReference type="InterPro" id="IPR011538">
    <property type="entry name" value="Nuo51_FMN-bd"/>
</dbReference>
<gene>
    <name evidence="7" type="ORF">AABB81_01730</name>
</gene>
<dbReference type="SUPFAM" id="SSF142984">
    <property type="entry name" value="Nqo1 middle domain-like"/>
    <property type="match status" value="1"/>
</dbReference>
<dbReference type="Pfam" id="PF01257">
    <property type="entry name" value="2Fe-2S_thioredx"/>
    <property type="match status" value="1"/>
</dbReference>
<dbReference type="PANTHER" id="PTHR43578:SF3">
    <property type="entry name" value="NADH-QUINONE OXIDOREDUCTASE SUBUNIT F"/>
    <property type="match status" value="1"/>
</dbReference>
<dbReference type="Gene3D" id="3.40.30.10">
    <property type="entry name" value="Glutaredoxin"/>
    <property type="match status" value="1"/>
</dbReference>
<evidence type="ECO:0000313" key="8">
    <source>
        <dbReference type="Proteomes" id="UP001474120"/>
    </source>
</evidence>
<dbReference type="InterPro" id="IPR019575">
    <property type="entry name" value="Nuop51_4Fe4S-bd"/>
</dbReference>
<reference evidence="7 8" key="1">
    <citation type="submission" date="2024-04" db="EMBL/GenBank/DDBJ databases">
        <title>whole genome sequencing of Lutimonas vermicola strain IMCC1616.</title>
        <authorList>
            <person name="Bae S.S."/>
        </authorList>
    </citation>
    <scope>NUCLEOTIDE SEQUENCE [LARGE SCALE GENOMIC DNA]</scope>
    <source>
        <strain evidence="7 8">IMCC1616</strain>
    </source>
</reference>
<evidence type="ECO:0000256" key="5">
    <source>
        <dbReference type="ARBA" id="ARBA00023014"/>
    </source>
</evidence>
<dbReference type="SUPFAM" id="SSF140490">
    <property type="entry name" value="Nqo1C-terminal domain-like"/>
    <property type="match status" value="1"/>
</dbReference>
<dbReference type="PROSITE" id="PS00645">
    <property type="entry name" value="COMPLEX1_51K_2"/>
    <property type="match status" value="1"/>
</dbReference>
<protein>
    <submittedName>
        <fullName evidence="7">NADH-ubiquinone oxidoreductase-F iron-sulfur binding region domain-containing protein</fullName>
    </submittedName>
</protein>
<keyword evidence="3" id="KW-0479">Metal-binding</keyword>
<sequence length="543" mass="60576">MANKNIRSLSSRKGLENNLFEKIAELSEKEASQSDFHQLSKQFFIDDSVVFGTASFYDFIKPDERKKQIRVCNGTACMVAGSQEKVQSMLSGHFDSKDIGHVACVGHCHSNGAVLYKNHTYSINSKEYLEKILSPENDKEEFENTYHIGTNTTAVLTGAIGDLKDFFSLAQKYRLQRPAIIEELKTSNLRGRGGAGFPFWFKLDAVSKEINEQKYIVCNADEGDPGAYSDMYLMEHQPYKVLFGMYLSGISVGADTGVVYIRGEYPQSVRVMEQAISHLNELQLLSDFKFKIIKGQGSYVCGEETALLNSIEGLRPEVRVRPPYPAQYGLFGKPTVLSNVETFANVHWILDHGGKAFSSLGTQQSTGTKLVSLDSYFNRPGIYEIEMGTPLSVVFDEYGKGLNAPVKAFQIGGPLGGIIPLQNIKDLFLDFESLNNAGFLLGHASVVSIPENFPMIQFIKHLLEFTAEESCGKCYPCRIGSFRGYEMLEKAQNENYKIDRQLFDDLIETLEIGSLCALGGGVPLPIKNTLKYFEPELKSYFQS</sequence>
<accession>A0ABU9KWN7</accession>
<name>A0ABU9KWN7_9FLAO</name>
<dbReference type="SMART" id="SM00928">
    <property type="entry name" value="NADH_4Fe-4S"/>
    <property type="match status" value="1"/>
</dbReference>
<comment type="similarity">
    <text evidence="1">Belongs to the complex I 51 kDa subunit family.</text>
</comment>
<dbReference type="SUPFAM" id="SSF142019">
    <property type="entry name" value="Nqo1 FMN-binding domain-like"/>
    <property type="match status" value="1"/>
</dbReference>
<evidence type="ECO:0000256" key="1">
    <source>
        <dbReference type="ARBA" id="ARBA00007523"/>
    </source>
</evidence>
<dbReference type="InterPro" id="IPR036249">
    <property type="entry name" value="Thioredoxin-like_sf"/>
</dbReference>
<comment type="caution">
    <text evidence="7">The sequence shown here is derived from an EMBL/GenBank/DDBJ whole genome shotgun (WGS) entry which is preliminary data.</text>
</comment>
<dbReference type="Gene3D" id="3.10.20.600">
    <property type="match status" value="1"/>
</dbReference>
<dbReference type="Pfam" id="PF10589">
    <property type="entry name" value="NADH_4Fe-4S"/>
    <property type="match status" value="1"/>
</dbReference>
<dbReference type="RefSeq" id="WP_342158173.1">
    <property type="nucleotide sequence ID" value="NZ_JBCDNA010000001.1"/>
</dbReference>
<dbReference type="PANTHER" id="PTHR43578">
    <property type="entry name" value="NADH-QUINONE OXIDOREDUCTASE SUBUNIT F"/>
    <property type="match status" value="1"/>
</dbReference>
<dbReference type="InterPro" id="IPR001949">
    <property type="entry name" value="NADH-UbQ_OxRdtase_51kDa_CS"/>
</dbReference>
<evidence type="ECO:0000256" key="3">
    <source>
        <dbReference type="ARBA" id="ARBA00022723"/>
    </source>
</evidence>
<dbReference type="SUPFAM" id="SSF52833">
    <property type="entry name" value="Thioredoxin-like"/>
    <property type="match status" value="1"/>
</dbReference>
<evidence type="ECO:0000256" key="4">
    <source>
        <dbReference type="ARBA" id="ARBA00023004"/>
    </source>
</evidence>